<evidence type="ECO:0000256" key="3">
    <source>
        <dbReference type="ARBA" id="ARBA00006991"/>
    </source>
</evidence>
<dbReference type="PANTHER" id="PTHR24393">
    <property type="entry name" value="ZINC FINGER PROTEIN"/>
    <property type="match status" value="1"/>
</dbReference>
<evidence type="ECO:0000256" key="13">
    <source>
        <dbReference type="SAM" id="MobiDB-lite"/>
    </source>
</evidence>
<dbReference type="FunFam" id="3.30.160.60:FF:000912">
    <property type="entry name" value="Zinc finger protein 660"/>
    <property type="match status" value="1"/>
</dbReference>
<evidence type="ECO:0000256" key="2">
    <source>
        <dbReference type="ARBA" id="ARBA00004123"/>
    </source>
</evidence>
<keyword evidence="4" id="KW-0479">Metal-binding</keyword>
<feature type="region of interest" description="Disordered" evidence="13">
    <location>
        <begin position="132"/>
        <end position="166"/>
    </location>
</feature>
<dbReference type="FunFam" id="3.30.160.60:FF:000771">
    <property type="entry name" value="zinc finger protein 648"/>
    <property type="match status" value="1"/>
</dbReference>
<evidence type="ECO:0000313" key="16">
    <source>
        <dbReference type="Proteomes" id="UP000261380"/>
    </source>
</evidence>
<keyword evidence="8" id="KW-0805">Transcription regulation</keyword>
<keyword evidence="6 12" id="KW-0863">Zinc-finger</keyword>
<evidence type="ECO:0000256" key="5">
    <source>
        <dbReference type="ARBA" id="ARBA00022737"/>
    </source>
</evidence>
<evidence type="ECO:0000256" key="10">
    <source>
        <dbReference type="ARBA" id="ARBA00023163"/>
    </source>
</evidence>
<evidence type="ECO:0000256" key="4">
    <source>
        <dbReference type="ARBA" id="ARBA00022723"/>
    </source>
</evidence>
<evidence type="ECO:0000256" key="8">
    <source>
        <dbReference type="ARBA" id="ARBA00023015"/>
    </source>
</evidence>
<comment type="function">
    <text evidence="1">May be involved in transcriptional regulation.</text>
</comment>
<dbReference type="PROSITE" id="PS00028">
    <property type="entry name" value="ZINC_FINGER_C2H2_1"/>
    <property type="match status" value="4"/>
</dbReference>
<dbReference type="GO" id="GO:0008270">
    <property type="term" value="F:zinc ion binding"/>
    <property type="evidence" value="ECO:0007669"/>
    <property type="project" value="UniProtKB-KW"/>
</dbReference>
<keyword evidence="16" id="KW-1185">Reference proteome</keyword>
<feature type="domain" description="C2H2-type" evidence="14">
    <location>
        <begin position="284"/>
        <end position="311"/>
    </location>
</feature>
<dbReference type="InterPro" id="IPR036236">
    <property type="entry name" value="Znf_C2H2_sf"/>
</dbReference>
<dbReference type="PANTHER" id="PTHR24393:SF15">
    <property type="entry name" value="IP01243P-RELATED"/>
    <property type="match status" value="1"/>
</dbReference>
<dbReference type="GeneTree" id="ENSGT01150000286971"/>
<feature type="domain" description="C2H2-type" evidence="14">
    <location>
        <begin position="256"/>
        <end position="283"/>
    </location>
</feature>
<protein>
    <recommendedName>
        <fullName evidence="14">C2H2-type domain-containing protein</fullName>
    </recommendedName>
</protein>
<dbReference type="AlphaFoldDB" id="A0A3B5LS68"/>
<name>A0A3B5LS68_9TELE</name>
<comment type="subcellular location">
    <subcellularLocation>
        <location evidence="2">Nucleus</location>
    </subcellularLocation>
</comment>
<evidence type="ECO:0000256" key="1">
    <source>
        <dbReference type="ARBA" id="ARBA00003767"/>
    </source>
</evidence>
<dbReference type="Ensembl" id="ENSXCOT00000010783.1">
    <property type="protein sequence ID" value="ENSXCOP00000010659.1"/>
    <property type="gene ID" value="ENSXCOG00000008056.1"/>
</dbReference>
<evidence type="ECO:0000256" key="12">
    <source>
        <dbReference type="PROSITE-ProRule" id="PRU00042"/>
    </source>
</evidence>
<evidence type="ECO:0000259" key="14">
    <source>
        <dbReference type="PROSITE" id="PS50157"/>
    </source>
</evidence>
<accession>A0A3B5LS68</accession>
<dbReference type="GO" id="GO:0005634">
    <property type="term" value="C:nucleus"/>
    <property type="evidence" value="ECO:0007669"/>
    <property type="project" value="UniProtKB-SubCell"/>
</dbReference>
<dbReference type="GO" id="GO:0001228">
    <property type="term" value="F:DNA-binding transcription activator activity, RNA polymerase II-specific"/>
    <property type="evidence" value="ECO:0007669"/>
    <property type="project" value="TreeGrafter"/>
</dbReference>
<evidence type="ECO:0000256" key="9">
    <source>
        <dbReference type="ARBA" id="ARBA00023125"/>
    </source>
</evidence>
<keyword evidence="11" id="KW-0539">Nucleus</keyword>
<evidence type="ECO:0000313" key="15">
    <source>
        <dbReference type="Ensembl" id="ENSXCOP00000010659.1"/>
    </source>
</evidence>
<reference evidence="15" key="1">
    <citation type="submission" date="2025-08" db="UniProtKB">
        <authorList>
            <consortium name="Ensembl"/>
        </authorList>
    </citation>
    <scope>IDENTIFICATION</scope>
</reference>
<comment type="similarity">
    <text evidence="3">Belongs to the krueppel C2H2-type zinc-finger protein family.</text>
</comment>
<reference evidence="15" key="2">
    <citation type="submission" date="2025-09" db="UniProtKB">
        <authorList>
            <consortium name="Ensembl"/>
        </authorList>
    </citation>
    <scope>IDENTIFICATION</scope>
</reference>
<dbReference type="Gene3D" id="3.30.160.60">
    <property type="entry name" value="Classic Zinc Finger"/>
    <property type="match status" value="4"/>
</dbReference>
<dbReference type="SMART" id="SM00355">
    <property type="entry name" value="ZnF_C2H2"/>
    <property type="match status" value="4"/>
</dbReference>
<feature type="domain" description="C2H2-type" evidence="14">
    <location>
        <begin position="185"/>
        <end position="212"/>
    </location>
</feature>
<proteinExistence type="inferred from homology"/>
<dbReference type="PROSITE" id="PS50157">
    <property type="entry name" value="ZINC_FINGER_C2H2_2"/>
    <property type="match status" value="4"/>
</dbReference>
<evidence type="ECO:0000256" key="11">
    <source>
        <dbReference type="ARBA" id="ARBA00023242"/>
    </source>
</evidence>
<dbReference type="Proteomes" id="UP000261380">
    <property type="component" value="Unplaced"/>
</dbReference>
<dbReference type="FunFam" id="3.30.160.60:FF:000585">
    <property type="entry name" value="zinc finger protein 784"/>
    <property type="match status" value="2"/>
</dbReference>
<keyword evidence="5" id="KW-0677">Repeat</keyword>
<evidence type="ECO:0000256" key="6">
    <source>
        <dbReference type="ARBA" id="ARBA00022771"/>
    </source>
</evidence>
<organism evidence="15 16">
    <name type="scientific">Xiphophorus couchianus</name>
    <name type="common">Monterrey platyfish</name>
    <dbReference type="NCBI Taxonomy" id="32473"/>
    <lineage>
        <taxon>Eukaryota</taxon>
        <taxon>Metazoa</taxon>
        <taxon>Chordata</taxon>
        <taxon>Craniata</taxon>
        <taxon>Vertebrata</taxon>
        <taxon>Euteleostomi</taxon>
        <taxon>Actinopterygii</taxon>
        <taxon>Neopterygii</taxon>
        <taxon>Teleostei</taxon>
        <taxon>Neoteleostei</taxon>
        <taxon>Acanthomorphata</taxon>
        <taxon>Ovalentaria</taxon>
        <taxon>Atherinomorphae</taxon>
        <taxon>Cyprinodontiformes</taxon>
        <taxon>Poeciliidae</taxon>
        <taxon>Poeciliinae</taxon>
        <taxon>Xiphophorus</taxon>
    </lineage>
</organism>
<feature type="domain" description="C2H2-type" evidence="14">
    <location>
        <begin position="213"/>
        <end position="240"/>
    </location>
</feature>
<keyword evidence="10" id="KW-0804">Transcription</keyword>
<dbReference type="Pfam" id="PF00096">
    <property type="entry name" value="zf-C2H2"/>
    <property type="match status" value="4"/>
</dbReference>
<keyword evidence="7" id="KW-0862">Zinc</keyword>
<dbReference type="InterPro" id="IPR013087">
    <property type="entry name" value="Znf_C2H2_type"/>
</dbReference>
<evidence type="ECO:0000256" key="7">
    <source>
        <dbReference type="ARBA" id="ARBA00022833"/>
    </source>
</evidence>
<keyword evidence="9" id="KW-0238">DNA-binding</keyword>
<sequence length="366" mass="42785">MKKQDSPDFRVFYLALTQHCYSDWSDHVHWFNQHYLLASNSGILVALCRQKTRKKPQPEKAERVEVWVFQDEQLSVQQETSVSTVTPADGEKIHNEPEQLQIIKEETESVEIKAEPEDFFNSQDEGLLEAKEEPETSMVTPTHDDIDPEPNTNQPVPLSSPEELNPQQQGTLTLHLRTHTDEKPYPCELCDKSFSKKSYLARHIRVHGDERPFPCDLCGRTFRHSSNLAHHRKAHTFSEHSSLANHLTTHTDEKPYPCELCHKSFNKRSYLARHIRVHGDERPFPCDFCGKTFRHSSNLSEHRRTHATDEHYSCDLWPFPSQPYTTRHKHAGNKFIFNPIFGLKRLSTFSLRLFKYEYILHFKLTL</sequence>
<dbReference type="GO" id="GO:0000978">
    <property type="term" value="F:RNA polymerase II cis-regulatory region sequence-specific DNA binding"/>
    <property type="evidence" value="ECO:0007669"/>
    <property type="project" value="TreeGrafter"/>
</dbReference>
<dbReference type="SUPFAM" id="SSF57667">
    <property type="entry name" value="beta-beta-alpha zinc fingers"/>
    <property type="match status" value="3"/>
</dbReference>